<feature type="compositionally biased region" description="Polar residues" evidence="1">
    <location>
        <begin position="126"/>
        <end position="137"/>
    </location>
</feature>
<gene>
    <name evidence="2" type="ORF">PSNMU_V1.4_AUG-EV-PASAV3_0079840</name>
</gene>
<proteinExistence type="predicted"/>
<dbReference type="Proteomes" id="UP000291116">
    <property type="component" value="Unassembled WGS sequence"/>
</dbReference>
<protein>
    <submittedName>
        <fullName evidence="2">Uncharacterized protein</fullName>
    </submittedName>
</protein>
<evidence type="ECO:0000256" key="1">
    <source>
        <dbReference type="SAM" id="MobiDB-lite"/>
    </source>
</evidence>
<keyword evidence="3" id="KW-1185">Reference proteome</keyword>
<evidence type="ECO:0000313" key="2">
    <source>
        <dbReference type="EMBL" id="VEU41081.1"/>
    </source>
</evidence>
<evidence type="ECO:0000313" key="3">
    <source>
        <dbReference type="Proteomes" id="UP000291116"/>
    </source>
</evidence>
<reference evidence="2 3" key="1">
    <citation type="submission" date="2019-01" db="EMBL/GenBank/DDBJ databases">
        <authorList>
            <person name="Ferrante I. M."/>
        </authorList>
    </citation>
    <scope>NUCLEOTIDE SEQUENCE [LARGE SCALE GENOMIC DNA]</scope>
    <source>
        <strain evidence="2 3">B856</strain>
    </source>
</reference>
<name>A0A448ZGG6_9STRA</name>
<feature type="region of interest" description="Disordered" evidence="1">
    <location>
        <begin position="107"/>
        <end position="137"/>
    </location>
</feature>
<dbReference type="AlphaFoldDB" id="A0A448ZGG6"/>
<sequence length="300" mass="34777">MIGSLIGQEVTNEGYKTIMTRLTPCSYGLMVTMFGESENSNGMQWNFSTEWQRADDVLVKESNHLVSLSFRTNVESDYNTKLNWSSNAFVTNDTELNYKLRRQAVPNSPSIRLSRRRRRDAGKIYNSDSSSNNEVKDTSNPLFCDSTGFVDLLCEISREYDMAMNDVDQEASMLIEKAKDSLRECSKGQRRGYNPRREKTWERCVQAETLRRFIIDQEERVTKEKVNETSPSDTNDAVFVANYLNELQTKRGYISPLHEENREDSYETFLPFLAPSRLDKRQRRLLDRYNALVKNGEITS</sequence>
<accession>A0A448ZGG6</accession>
<dbReference type="EMBL" id="CAACVS010000331">
    <property type="protein sequence ID" value="VEU41081.1"/>
    <property type="molecule type" value="Genomic_DNA"/>
</dbReference>
<dbReference type="OrthoDB" id="55777at2759"/>
<organism evidence="2 3">
    <name type="scientific">Pseudo-nitzschia multistriata</name>
    <dbReference type="NCBI Taxonomy" id="183589"/>
    <lineage>
        <taxon>Eukaryota</taxon>
        <taxon>Sar</taxon>
        <taxon>Stramenopiles</taxon>
        <taxon>Ochrophyta</taxon>
        <taxon>Bacillariophyta</taxon>
        <taxon>Bacillariophyceae</taxon>
        <taxon>Bacillariophycidae</taxon>
        <taxon>Bacillariales</taxon>
        <taxon>Bacillariaceae</taxon>
        <taxon>Pseudo-nitzschia</taxon>
    </lineage>
</organism>